<keyword evidence="4" id="KW-0238">DNA-binding</keyword>
<organism evidence="8 9">
    <name type="scientific">Olsenella profusa F0195</name>
    <dbReference type="NCBI Taxonomy" id="1125712"/>
    <lineage>
        <taxon>Bacteria</taxon>
        <taxon>Bacillati</taxon>
        <taxon>Actinomycetota</taxon>
        <taxon>Coriobacteriia</taxon>
        <taxon>Coriobacteriales</taxon>
        <taxon>Atopobiaceae</taxon>
        <taxon>Olsenella</taxon>
    </lineage>
</organism>
<evidence type="ECO:0000259" key="7">
    <source>
        <dbReference type="PROSITE" id="PS51000"/>
    </source>
</evidence>
<dbReference type="SUPFAM" id="SSF46785">
    <property type="entry name" value="Winged helix' DNA-binding domain"/>
    <property type="match status" value="1"/>
</dbReference>
<comment type="function">
    <text evidence="6">Repressor of the lactose catabolism operon. Galactose-6-phosphate is the inducer.</text>
</comment>
<evidence type="ECO:0000256" key="6">
    <source>
        <dbReference type="ARBA" id="ARBA00024937"/>
    </source>
</evidence>
<reference evidence="8 9" key="1">
    <citation type="submission" date="2013-08" db="EMBL/GenBank/DDBJ databases">
        <authorList>
            <person name="Durkin A.S."/>
            <person name="Haft D.R."/>
            <person name="McCorrison J."/>
            <person name="Torralba M."/>
            <person name="Gillis M."/>
            <person name="Haft D.H."/>
            <person name="Methe B."/>
            <person name="Sutton G."/>
            <person name="Nelson K.E."/>
        </authorList>
    </citation>
    <scope>NUCLEOTIDE SEQUENCE [LARGE SCALE GENOMIC DNA]</scope>
    <source>
        <strain evidence="8 9">F0195</strain>
    </source>
</reference>
<evidence type="ECO:0000313" key="9">
    <source>
        <dbReference type="Proteomes" id="UP000016638"/>
    </source>
</evidence>
<evidence type="ECO:0000256" key="1">
    <source>
        <dbReference type="ARBA" id="ARBA00021390"/>
    </source>
</evidence>
<feature type="domain" description="HTH deoR-type" evidence="7">
    <location>
        <begin position="3"/>
        <end position="58"/>
    </location>
</feature>
<dbReference type="InterPro" id="IPR014036">
    <property type="entry name" value="DeoR-like_C"/>
</dbReference>
<dbReference type="AlphaFoldDB" id="U2TMJ3"/>
<evidence type="ECO:0000256" key="2">
    <source>
        <dbReference type="ARBA" id="ARBA00022491"/>
    </source>
</evidence>
<dbReference type="RefSeq" id="WP_021726489.1">
    <property type="nucleotide sequence ID" value="NZ_AWEZ01000056.1"/>
</dbReference>
<dbReference type="Pfam" id="PF08220">
    <property type="entry name" value="HTH_DeoR"/>
    <property type="match status" value="1"/>
</dbReference>
<sequence>MLKTERRETICKLVDKRNTITTVELASALAVSEMTVRRDLADLAHMGRIVRVHGGARSVLGARGTAIPREFAHHEKMSAHEHEKAQVASAALAYIDEGGTIFLGTGTTVELLARLLPLIRLRVITNSLPVVDALCNREGIDLCCIGGTYRPSTGAFVGAIAEDVLSHLGIDAAFIGLNGIFDHTASTSNTQEGRLQRIALDRANLRYLLADSSKLDRRDFYGFYDLVNVDALMTDRLITPEQEADLSQYTKVVTG</sequence>
<dbReference type="PATRIC" id="fig|1125712.3.peg.1623"/>
<accession>U2TMJ3</accession>
<dbReference type="InterPro" id="IPR037171">
    <property type="entry name" value="NagB/RpiA_transferase-like"/>
</dbReference>
<dbReference type="eggNOG" id="COG1349">
    <property type="taxonomic scope" value="Bacteria"/>
</dbReference>
<dbReference type="PANTHER" id="PTHR30363">
    <property type="entry name" value="HTH-TYPE TRANSCRIPTIONAL REGULATOR SRLR-RELATED"/>
    <property type="match status" value="1"/>
</dbReference>
<dbReference type="Proteomes" id="UP000016638">
    <property type="component" value="Unassembled WGS sequence"/>
</dbReference>
<keyword evidence="2" id="KW-0678">Repressor</keyword>
<proteinExistence type="predicted"/>
<dbReference type="InterPro" id="IPR050313">
    <property type="entry name" value="Carb_Metab_HTH_regulators"/>
</dbReference>
<evidence type="ECO:0000256" key="3">
    <source>
        <dbReference type="ARBA" id="ARBA00023015"/>
    </source>
</evidence>
<evidence type="ECO:0000256" key="5">
    <source>
        <dbReference type="ARBA" id="ARBA00023163"/>
    </source>
</evidence>
<keyword evidence="9" id="KW-1185">Reference proteome</keyword>
<dbReference type="InterPro" id="IPR001034">
    <property type="entry name" value="DeoR_HTH"/>
</dbReference>
<dbReference type="SMART" id="SM01134">
    <property type="entry name" value="DeoRC"/>
    <property type="match status" value="1"/>
</dbReference>
<keyword evidence="5" id="KW-0804">Transcription</keyword>
<dbReference type="InterPro" id="IPR036388">
    <property type="entry name" value="WH-like_DNA-bd_sf"/>
</dbReference>
<keyword evidence="3" id="KW-0805">Transcription regulation</keyword>
<gene>
    <name evidence="8" type="ORF">HMPREF1316_2279</name>
</gene>
<dbReference type="GO" id="GO:0003700">
    <property type="term" value="F:DNA-binding transcription factor activity"/>
    <property type="evidence" value="ECO:0007669"/>
    <property type="project" value="InterPro"/>
</dbReference>
<dbReference type="OrthoDB" id="7688673at2"/>
<dbReference type="PROSITE" id="PS00894">
    <property type="entry name" value="HTH_DEOR_1"/>
    <property type="match status" value="1"/>
</dbReference>
<dbReference type="GO" id="GO:0003677">
    <property type="term" value="F:DNA binding"/>
    <property type="evidence" value="ECO:0007669"/>
    <property type="project" value="UniProtKB-KW"/>
</dbReference>
<dbReference type="InterPro" id="IPR036390">
    <property type="entry name" value="WH_DNA-bd_sf"/>
</dbReference>
<dbReference type="SUPFAM" id="SSF100950">
    <property type="entry name" value="NagB/RpiA/CoA transferase-like"/>
    <property type="match status" value="1"/>
</dbReference>
<dbReference type="Pfam" id="PF00455">
    <property type="entry name" value="DeoRC"/>
    <property type="match status" value="1"/>
</dbReference>
<dbReference type="PRINTS" id="PR00037">
    <property type="entry name" value="HTHLACR"/>
</dbReference>
<dbReference type="PANTHER" id="PTHR30363:SF4">
    <property type="entry name" value="GLYCEROL-3-PHOSPHATE REGULON REPRESSOR"/>
    <property type="match status" value="1"/>
</dbReference>
<protein>
    <recommendedName>
        <fullName evidence="1">Lactose phosphotransferase system repressor</fullName>
    </recommendedName>
</protein>
<dbReference type="SMART" id="SM00420">
    <property type="entry name" value="HTH_DEOR"/>
    <property type="match status" value="1"/>
</dbReference>
<dbReference type="Gene3D" id="1.10.10.10">
    <property type="entry name" value="Winged helix-like DNA-binding domain superfamily/Winged helix DNA-binding domain"/>
    <property type="match status" value="1"/>
</dbReference>
<dbReference type="EMBL" id="AWEZ01000056">
    <property type="protein sequence ID" value="ERL07650.1"/>
    <property type="molecule type" value="Genomic_DNA"/>
</dbReference>
<name>U2TMJ3_9ACTN</name>
<comment type="caution">
    <text evidence="8">The sequence shown here is derived from an EMBL/GenBank/DDBJ whole genome shotgun (WGS) entry which is preliminary data.</text>
</comment>
<dbReference type="InterPro" id="IPR018356">
    <property type="entry name" value="Tscrpt_reg_HTH_DeoR_CS"/>
</dbReference>
<evidence type="ECO:0000256" key="4">
    <source>
        <dbReference type="ARBA" id="ARBA00023125"/>
    </source>
</evidence>
<dbReference type="PROSITE" id="PS51000">
    <property type="entry name" value="HTH_DEOR_2"/>
    <property type="match status" value="1"/>
</dbReference>
<dbReference type="Gene3D" id="3.40.50.1360">
    <property type="match status" value="1"/>
</dbReference>
<evidence type="ECO:0000313" key="8">
    <source>
        <dbReference type="EMBL" id="ERL07650.1"/>
    </source>
</evidence>
<dbReference type="STRING" id="1125712.HMPREF1316_2279"/>